<dbReference type="OrthoDB" id="3261081at2759"/>
<feature type="compositionally biased region" description="Polar residues" evidence="1">
    <location>
        <begin position="139"/>
        <end position="161"/>
    </location>
</feature>
<feature type="compositionally biased region" description="Polar residues" evidence="1">
    <location>
        <begin position="1"/>
        <end position="18"/>
    </location>
</feature>
<feature type="compositionally biased region" description="Polar residues" evidence="1">
    <location>
        <begin position="60"/>
        <end position="69"/>
    </location>
</feature>
<feature type="compositionally biased region" description="Polar residues" evidence="1">
    <location>
        <begin position="95"/>
        <end position="109"/>
    </location>
</feature>
<feature type="compositionally biased region" description="Low complexity" evidence="1">
    <location>
        <begin position="117"/>
        <end position="138"/>
    </location>
</feature>
<comment type="caution">
    <text evidence="2">The sequence shown here is derived from an EMBL/GenBank/DDBJ whole genome shotgun (WGS) entry which is preliminary data.</text>
</comment>
<feature type="compositionally biased region" description="Low complexity" evidence="1">
    <location>
        <begin position="27"/>
        <end position="40"/>
    </location>
</feature>
<protein>
    <submittedName>
        <fullName evidence="2">Uncharacterized protein</fullName>
    </submittedName>
</protein>
<feature type="region of interest" description="Disordered" evidence="1">
    <location>
        <begin position="1"/>
        <end position="163"/>
    </location>
</feature>
<evidence type="ECO:0000256" key="1">
    <source>
        <dbReference type="SAM" id="MobiDB-lite"/>
    </source>
</evidence>
<evidence type="ECO:0000313" key="3">
    <source>
        <dbReference type="Proteomes" id="UP000298327"/>
    </source>
</evidence>
<reference evidence="2 3" key="1">
    <citation type="submission" date="2019-02" db="EMBL/GenBank/DDBJ databases">
        <title>Genome sequencing of the rare red list fungi Dentipellis fragilis.</title>
        <authorList>
            <person name="Buettner E."/>
            <person name="Kellner H."/>
        </authorList>
    </citation>
    <scope>NUCLEOTIDE SEQUENCE [LARGE SCALE GENOMIC DNA]</scope>
    <source>
        <strain evidence="2 3">DSM 105465</strain>
    </source>
</reference>
<dbReference type="AlphaFoldDB" id="A0A4Y9Z9A4"/>
<evidence type="ECO:0000313" key="2">
    <source>
        <dbReference type="EMBL" id="TFY71034.1"/>
    </source>
</evidence>
<dbReference type="Proteomes" id="UP000298327">
    <property type="component" value="Unassembled WGS sequence"/>
</dbReference>
<organism evidence="2 3">
    <name type="scientific">Dentipellis fragilis</name>
    <dbReference type="NCBI Taxonomy" id="205917"/>
    <lineage>
        <taxon>Eukaryota</taxon>
        <taxon>Fungi</taxon>
        <taxon>Dikarya</taxon>
        <taxon>Basidiomycota</taxon>
        <taxon>Agaricomycotina</taxon>
        <taxon>Agaricomycetes</taxon>
        <taxon>Russulales</taxon>
        <taxon>Hericiaceae</taxon>
        <taxon>Dentipellis</taxon>
    </lineage>
</organism>
<accession>A0A4Y9Z9A4</accession>
<gene>
    <name evidence="2" type="ORF">EVG20_g1975</name>
</gene>
<keyword evidence="3" id="KW-1185">Reference proteome</keyword>
<sequence>MSSSAAMQSQPVASTSHAYLQPPPPARLKSSSRSSRTLSSVQEQPVASTSRAVHLAPRPANSQQDTLQVPSAGHGRRRTSPSHLSSRSAPPEQQPVASTSRAVITSTPAQGHADIKSSPPAMKSSPPAAPPAHTVSASEPSSGNTPPSVTKPDSPTPSTYSAHLRTIAGLSDLITRWRGKAVPSVTKYSSDTPETHPSLPRVPREGIVDDQRVHNVRVRARGKARATLEDREGGPAGTCEGVGVGRVGGRTIHYSARPVATNEADPWSNAKDPGCPINLHKTDDMPAVMRIKSRSRKFLREDD</sequence>
<proteinExistence type="predicted"/>
<dbReference type="EMBL" id="SEOQ01000070">
    <property type="protein sequence ID" value="TFY71034.1"/>
    <property type="molecule type" value="Genomic_DNA"/>
</dbReference>
<name>A0A4Y9Z9A4_9AGAM</name>
<feature type="compositionally biased region" description="Polar residues" evidence="1">
    <location>
        <begin position="41"/>
        <end position="51"/>
    </location>
</feature>